<dbReference type="InterPro" id="IPR046720">
    <property type="entry name" value="DUF6612"/>
</dbReference>
<sequence>MLGYFIICLLIILQGCAKPISKGEIKGNLIEVLDNIHTYSYEMEMEMETSATGEDIKDVVKANAQADIDVKNRKIKIFIHINERNKRSKSTQTKIYILDTMEYIQSEKDSEWIKFEVPRHKLDSENQLKKQMKLVMTSKIKNLKEETFKNIDCYLLSIEPDKRSFWEVIMEQDEEHPLMRLLNLDYEDVVKRINMEMWIEKKTFFPLKCIMKMQAVIEKEIMKQPFKMTIDIKKTYCYYNYNRPLVIKLPDQAKRAKVYQKEWED</sequence>
<dbReference type="EMBL" id="CP013015">
    <property type="protein sequence ID" value="AMM42268.1"/>
    <property type="molecule type" value="Genomic_DNA"/>
</dbReference>
<dbReference type="Proteomes" id="UP000070560">
    <property type="component" value="Chromosome"/>
</dbReference>
<reference evidence="1 2" key="1">
    <citation type="submission" date="2015-10" db="EMBL/GenBank/DDBJ databases">
        <title>Candidatus Desulfofervidus auxilii, a hydrogenotrophic sulfate-reducing bacterium involved in the thermophilic anaerobic oxidation of methane.</title>
        <authorList>
            <person name="Krukenberg V."/>
            <person name="Richter M."/>
            <person name="Wegener G."/>
        </authorList>
    </citation>
    <scope>NUCLEOTIDE SEQUENCE [LARGE SCALE GENOMIC DNA]</scope>
    <source>
        <strain evidence="1 2">HS1</strain>
    </source>
</reference>
<dbReference type="AlphaFoldDB" id="A0A7U4QMV7"/>
<evidence type="ECO:0000313" key="2">
    <source>
        <dbReference type="Proteomes" id="UP000070560"/>
    </source>
</evidence>
<organism evidence="1 2">
    <name type="scientific">Desulfofervidus auxilii</name>
    <dbReference type="NCBI Taxonomy" id="1621989"/>
    <lineage>
        <taxon>Bacteria</taxon>
        <taxon>Pseudomonadati</taxon>
        <taxon>Thermodesulfobacteriota</taxon>
        <taxon>Candidatus Desulfofervidia</taxon>
        <taxon>Candidatus Desulfofervidales</taxon>
        <taxon>Candidatus Desulfofervidaceae</taxon>
        <taxon>Candidatus Desulfofervidus</taxon>
    </lineage>
</organism>
<keyword evidence="2" id="KW-1185">Reference proteome</keyword>
<dbReference type="RefSeq" id="WP_066066190.1">
    <property type="nucleotide sequence ID" value="NZ_CP013015.1"/>
</dbReference>
<name>A0A7U4QMV7_DESA2</name>
<proteinExistence type="predicted"/>
<dbReference type="Pfam" id="PF20316">
    <property type="entry name" value="DUF6612"/>
    <property type="match status" value="1"/>
</dbReference>
<evidence type="ECO:0000313" key="1">
    <source>
        <dbReference type="EMBL" id="AMM42268.1"/>
    </source>
</evidence>
<gene>
    <name evidence="1" type="ORF">HS1_002486</name>
</gene>
<keyword evidence="1" id="KW-0449">Lipoprotein</keyword>
<dbReference type="Gene3D" id="2.50.20.20">
    <property type="match status" value="1"/>
</dbReference>
<accession>A0A7U4QMV7</accession>
<dbReference type="KEGG" id="daw:HS1_002486"/>
<protein>
    <submittedName>
        <fullName evidence="1">Lipoprotein</fullName>
    </submittedName>
</protein>